<gene>
    <name evidence="2" type="ORF">PHLGIDRAFT_116347</name>
</gene>
<dbReference type="OrthoDB" id="3153997at2759"/>
<dbReference type="AlphaFoldDB" id="A0A0C3S2C5"/>
<evidence type="ECO:0000313" key="3">
    <source>
        <dbReference type="Proteomes" id="UP000053257"/>
    </source>
</evidence>
<dbReference type="STRING" id="745531.A0A0C3S2C5"/>
<name>A0A0C3S2C5_PHLG1</name>
<feature type="compositionally biased region" description="Pro residues" evidence="1">
    <location>
        <begin position="82"/>
        <end position="93"/>
    </location>
</feature>
<feature type="compositionally biased region" description="Low complexity" evidence="1">
    <location>
        <begin position="38"/>
        <end position="54"/>
    </location>
</feature>
<keyword evidence="3" id="KW-1185">Reference proteome</keyword>
<evidence type="ECO:0000256" key="1">
    <source>
        <dbReference type="SAM" id="MobiDB-lite"/>
    </source>
</evidence>
<reference evidence="2 3" key="1">
    <citation type="journal article" date="2014" name="PLoS Genet.">
        <title>Analysis of the Phlebiopsis gigantea genome, transcriptome and secretome provides insight into its pioneer colonization strategies of wood.</title>
        <authorList>
            <person name="Hori C."/>
            <person name="Ishida T."/>
            <person name="Igarashi K."/>
            <person name="Samejima M."/>
            <person name="Suzuki H."/>
            <person name="Master E."/>
            <person name="Ferreira P."/>
            <person name="Ruiz-Duenas F.J."/>
            <person name="Held B."/>
            <person name="Canessa P."/>
            <person name="Larrondo L.F."/>
            <person name="Schmoll M."/>
            <person name="Druzhinina I.S."/>
            <person name="Kubicek C.P."/>
            <person name="Gaskell J.A."/>
            <person name="Kersten P."/>
            <person name="St John F."/>
            <person name="Glasner J."/>
            <person name="Sabat G."/>
            <person name="Splinter BonDurant S."/>
            <person name="Syed K."/>
            <person name="Yadav J."/>
            <person name="Mgbeahuruike A.C."/>
            <person name="Kovalchuk A."/>
            <person name="Asiegbu F.O."/>
            <person name="Lackner G."/>
            <person name="Hoffmeister D."/>
            <person name="Rencoret J."/>
            <person name="Gutierrez A."/>
            <person name="Sun H."/>
            <person name="Lindquist E."/>
            <person name="Barry K."/>
            <person name="Riley R."/>
            <person name="Grigoriev I.V."/>
            <person name="Henrissat B."/>
            <person name="Kues U."/>
            <person name="Berka R.M."/>
            <person name="Martinez A.T."/>
            <person name="Covert S.F."/>
            <person name="Blanchette R.A."/>
            <person name="Cullen D."/>
        </authorList>
    </citation>
    <scope>NUCLEOTIDE SEQUENCE [LARGE SCALE GENOMIC DNA]</scope>
    <source>
        <strain evidence="2 3">11061_1 CR5-6</strain>
    </source>
</reference>
<feature type="compositionally biased region" description="Basic residues" evidence="1">
    <location>
        <begin position="7"/>
        <end position="22"/>
    </location>
</feature>
<organism evidence="2 3">
    <name type="scientific">Phlebiopsis gigantea (strain 11061_1 CR5-6)</name>
    <name type="common">White-rot fungus</name>
    <name type="synonym">Peniophora gigantea</name>
    <dbReference type="NCBI Taxonomy" id="745531"/>
    <lineage>
        <taxon>Eukaryota</taxon>
        <taxon>Fungi</taxon>
        <taxon>Dikarya</taxon>
        <taxon>Basidiomycota</taxon>
        <taxon>Agaricomycotina</taxon>
        <taxon>Agaricomycetes</taxon>
        <taxon>Polyporales</taxon>
        <taxon>Phanerochaetaceae</taxon>
        <taxon>Phlebiopsis</taxon>
    </lineage>
</organism>
<dbReference type="EMBL" id="KN840466">
    <property type="protein sequence ID" value="KIP09396.1"/>
    <property type="molecule type" value="Genomic_DNA"/>
</dbReference>
<accession>A0A0C3S2C5</accession>
<sequence>MPGPSNSKKKKKGQAKKQKRVKAQHEPPAEQSVPIPPADSRSPSLLAPSPTSSPAFPPSVSPRRYRPLRSQPLRFRSSTLTPSPPPPPEPPHPARVACEPQKDASDALLRPPCVEDLGSGPHVRDIGAFLDSRIAAPPSADDALCAEFAQREVLEMLRAVLPAETAMIMWYNKSRLRSRVCPACKRLYHLGDALQAPLLDDDEGDLLGSRDMEGEPRRRHSEQRISGICSALCFVLAAYRYPAAIRSTWGRMAEELSDEVWDELDGPGLGDRPDTMGLSMMLKMTRCHDLGLGQLFFPGQDMDDAKEEHQQAFRHSEVVV</sequence>
<protein>
    <submittedName>
        <fullName evidence="2">Uncharacterized protein</fullName>
    </submittedName>
</protein>
<feature type="region of interest" description="Disordered" evidence="1">
    <location>
        <begin position="1"/>
        <end position="102"/>
    </location>
</feature>
<dbReference type="Proteomes" id="UP000053257">
    <property type="component" value="Unassembled WGS sequence"/>
</dbReference>
<proteinExistence type="predicted"/>
<dbReference type="HOGENOM" id="CLU_046011_0_0_1"/>
<evidence type="ECO:0000313" key="2">
    <source>
        <dbReference type="EMBL" id="KIP09396.1"/>
    </source>
</evidence>